<protein>
    <recommendedName>
        <fullName evidence="3">Calcineurin-like phosphoesterase domain-containing protein</fullName>
    </recommendedName>
</protein>
<dbReference type="RefSeq" id="WP_068801913.1">
    <property type="nucleotide sequence ID" value="NZ_LT596208.1"/>
</dbReference>
<accession>A0A540RA98</accession>
<organism evidence="1 2">
    <name type="scientific">Corynebacterium phoceense</name>
    <dbReference type="NCBI Taxonomy" id="1686286"/>
    <lineage>
        <taxon>Bacteria</taxon>
        <taxon>Bacillati</taxon>
        <taxon>Actinomycetota</taxon>
        <taxon>Actinomycetes</taxon>
        <taxon>Mycobacteriales</taxon>
        <taxon>Corynebacteriaceae</taxon>
        <taxon>Corynebacterium</taxon>
    </lineage>
</organism>
<keyword evidence="2" id="KW-1185">Reference proteome</keyword>
<gene>
    <name evidence="1" type="ORF">EJK80_00880</name>
</gene>
<sequence>MVTDPDPRVVWQDYPAPVAGGANLGFIHSSVHGEYSRSECLPASVAELASMGYDAWVMGHVHRRITESDDPFIGWAGMGHALLFDEQTGRVTEV</sequence>
<evidence type="ECO:0008006" key="3">
    <source>
        <dbReference type="Google" id="ProtNLM"/>
    </source>
</evidence>
<dbReference type="EMBL" id="VHIR01000001">
    <property type="protein sequence ID" value="TQE44669.1"/>
    <property type="molecule type" value="Genomic_DNA"/>
</dbReference>
<evidence type="ECO:0000313" key="2">
    <source>
        <dbReference type="Proteomes" id="UP000318080"/>
    </source>
</evidence>
<name>A0A540RA98_9CORY</name>
<dbReference type="SUPFAM" id="SSF56300">
    <property type="entry name" value="Metallo-dependent phosphatases"/>
    <property type="match status" value="1"/>
</dbReference>
<reference evidence="1 2" key="1">
    <citation type="submission" date="2019-06" db="EMBL/GenBank/DDBJ databases">
        <title>Draft genome of C. phoceense Strain 272.</title>
        <authorList>
            <person name="Pacheco L.G.C."/>
            <person name="Barberis C.M."/>
            <person name="Almuzara M.N."/>
            <person name="Traglia G.M."/>
            <person name="Santos C.S."/>
            <person name="Rocha D.J.P.G."/>
            <person name="Aguiar E.R.G.R."/>
            <person name="Vay C.A."/>
        </authorList>
    </citation>
    <scope>NUCLEOTIDE SEQUENCE [LARGE SCALE GENOMIC DNA]</scope>
    <source>
        <strain evidence="1 2">272</strain>
    </source>
</reference>
<comment type="caution">
    <text evidence="1">The sequence shown here is derived from an EMBL/GenBank/DDBJ whole genome shotgun (WGS) entry which is preliminary data.</text>
</comment>
<dbReference type="InterPro" id="IPR029052">
    <property type="entry name" value="Metallo-depent_PP-like"/>
</dbReference>
<evidence type="ECO:0000313" key="1">
    <source>
        <dbReference type="EMBL" id="TQE44669.1"/>
    </source>
</evidence>
<dbReference type="AlphaFoldDB" id="A0A540RA98"/>
<proteinExistence type="predicted"/>
<dbReference type="GeneID" id="79853423"/>
<dbReference type="STRING" id="1686286.GCA_900092335_02263"/>
<dbReference type="Proteomes" id="UP000318080">
    <property type="component" value="Unassembled WGS sequence"/>
</dbReference>